<dbReference type="HOGENOM" id="CLU_005391_0_1_1"/>
<dbReference type="AlphaFoldDB" id="A0A0D2EEM6"/>
<dbReference type="Gene3D" id="3.40.605.10">
    <property type="entry name" value="Aldehyde Dehydrogenase, Chain A, domain 1"/>
    <property type="match status" value="1"/>
</dbReference>
<feature type="active site" evidence="5">
    <location>
        <position position="254"/>
    </location>
</feature>
<comment type="similarity">
    <text evidence="1 6">Belongs to the aldehyde dehydrogenase family.</text>
</comment>
<organism evidence="8 9">
    <name type="scientific">Exophiala oligosperma</name>
    <dbReference type="NCBI Taxonomy" id="215243"/>
    <lineage>
        <taxon>Eukaryota</taxon>
        <taxon>Fungi</taxon>
        <taxon>Dikarya</taxon>
        <taxon>Ascomycota</taxon>
        <taxon>Pezizomycotina</taxon>
        <taxon>Eurotiomycetes</taxon>
        <taxon>Chaetothyriomycetidae</taxon>
        <taxon>Chaetothyriales</taxon>
        <taxon>Herpotrichiellaceae</taxon>
        <taxon>Exophiala</taxon>
    </lineage>
</organism>
<sequence length="490" mass="52700">MDSPKLKNQLFINNEYIPPKSGHFLTLRNPRDDSILSEQIPIAGKEDVDNAVVVAQTAFKTTWGRLPGVERAKVLLKFADILEENIPLLARLEMLAMGQPIGVAMELAKLGPPVFRYYAGYCDKIYGQMLPEDGNGEYSLVQYQPMGVCAGIAAWNATMIFFAHKVAPALAAGNTFIFKPSEKSPLASLALGDLIKSAGFPPGTINIITGGGETGALLASHMNIRKISFTGSSAAGRKVQQAATASNLKSVTLELGGKSPSIIFDDADMENAVHHSSASFLLNSGQVCVAASRLLVHRKIAESFMDQLKARFEELAGAMGDPESPESYLGPLADRAQTERVLGYFEQARKDGVRFMTGGCKHERGGNYIQPTIMVDGSPDSVTWTEEIFGPALSIRIFDTEDEAIQLANDTSYGLSACVYTSDIARALRVTSLIEAGNIAVNSNYLPGHTVPFGGWKESGNGSREAGLAGLKSFMETKSVLINMKVGPRL</sequence>
<comment type="catalytic activity">
    <reaction evidence="4">
        <text>an aldehyde + NAD(+) + H2O = a carboxylate + NADH + 2 H(+)</text>
        <dbReference type="Rhea" id="RHEA:16185"/>
        <dbReference type="ChEBI" id="CHEBI:15377"/>
        <dbReference type="ChEBI" id="CHEBI:15378"/>
        <dbReference type="ChEBI" id="CHEBI:17478"/>
        <dbReference type="ChEBI" id="CHEBI:29067"/>
        <dbReference type="ChEBI" id="CHEBI:57540"/>
        <dbReference type="ChEBI" id="CHEBI:57945"/>
        <dbReference type="EC" id="1.2.1.3"/>
    </reaction>
</comment>
<dbReference type="Gene3D" id="3.40.309.10">
    <property type="entry name" value="Aldehyde Dehydrogenase, Chain A, domain 2"/>
    <property type="match status" value="1"/>
</dbReference>
<protein>
    <recommendedName>
        <fullName evidence="3">aldehyde dehydrogenase (NAD(+))</fullName>
        <ecNumber evidence="3">1.2.1.3</ecNumber>
    </recommendedName>
</protein>
<reference evidence="8 9" key="1">
    <citation type="submission" date="2015-01" db="EMBL/GenBank/DDBJ databases">
        <title>The Genome Sequence of Exophiala oligosperma CBS72588.</title>
        <authorList>
            <consortium name="The Broad Institute Genomics Platform"/>
            <person name="Cuomo C."/>
            <person name="de Hoog S."/>
            <person name="Gorbushina A."/>
            <person name="Stielow B."/>
            <person name="Teixiera M."/>
            <person name="Abouelleil A."/>
            <person name="Chapman S.B."/>
            <person name="Priest M."/>
            <person name="Young S.K."/>
            <person name="Wortman J."/>
            <person name="Nusbaum C."/>
            <person name="Birren B."/>
        </authorList>
    </citation>
    <scope>NUCLEOTIDE SEQUENCE [LARGE SCALE GENOMIC DNA]</scope>
    <source>
        <strain evidence="8 9">CBS 72588</strain>
    </source>
</reference>
<evidence type="ECO:0000256" key="3">
    <source>
        <dbReference type="ARBA" id="ARBA00024226"/>
    </source>
</evidence>
<dbReference type="EC" id="1.2.1.3" evidence="3"/>
<proteinExistence type="inferred from homology"/>
<evidence type="ECO:0000256" key="4">
    <source>
        <dbReference type="ARBA" id="ARBA00049194"/>
    </source>
</evidence>
<dbReference type="RefSeq" id="XP_016266615.1">
    <property type="nucleotide sequence ID" value="XM_016402718.1"/>
</dbReference>
<dbReference type="InterPro" id="IPR016161">
    <property type="entry name" value="Ald_DH/histidinol_DH"/>
</dbReference>
<gene>
    <name evidence="8" type="ORF">PV06_02071</name>
</gene>
<dbReference type="SUPFAM" id="SSF53720">
    <property type="entry name" value="ALDH-like"/>
    <property type="match status" value="1"/>
</dbReference>
<dbReference type="InterPro" id="IPR029510">
    <property type="entry name" value="Ald_DH_CS_GLU"/>
</dbReference>
<dbReference type="GO" id="GO:0004029">
    <property type="term" value="F:aldehyde dehydrogenase (NAD+) activity"/>
    <property type="evidence" value="ECO:0007669"/>
    <property type="project" value="UniProtKB-EC"/>
</dbReference>
<dbReference type="FunFam" id="3.40.309.10:FF:000012">
    <property type="entry name" value="Betaine aldehyde dehydrogenase"/>
    <property type="match status" value="1"/>
</dbReference>
<evidence type="ECO:0000256" key="1">
    <source>
        <dbReference type="ARBA" id="ARBA00009986"/>
    </source>
</evidence>
<dbReference type="GeneID" id="27354145"/>
<dbReference type="Pfam" id="PF00171">
    <property type="entry name" value="Aldedh"/>
    <property type="match status" value="1"/>
</dbReference>
<dbReference type="PROSITE" id="PS00687">
    <property type="entry name" value="ALDEHYDE_DEHYDR_GLU"/>
    <property type="match status" value="1"/>
</dbReference>
<accession>A0A0D2EEM6</accession>
<dbReference type="InterPro" id="IPR016160">
    <property type="entry name" value="Ald_DH_CS_CYS"/>
</dbReference>
<evidence type="ECO:0000256" key="5">
    <source>
        <dbReference type="PROSITE-ProRule" id="PRU10007"/>
    </source>
</evidence>
<dbReference type="VEuPathDB" id="FungiDB:PV06_02071"/>
<dbReference type="STRING" id="215243.A0A0D2EEM6"/>
<evidence type="ECO:0000259" key="7">
    <source>
        <dbReference type="Pfam" id="PF00171"/>
    </source>
</evidence>
<feature type="domain" description="Aldehyde dehydrogenase" evidence="7">
    <location>
        <begin position="21"/>
        <end position="480"/>
    </location>
</feature>
<evidence type="ECO:0000313" key="9">
    <source>
        <dbReference type="Proteomes" id="UP000053342"/>
    </source>
</evidence>
<dbReference type="InterPro" id="IPR015590">
    <property type="entry name" value="Aldehyde_DH_dom"/>
</dbReference>
<evidence type="ECO:0000256" key="6">
    <source>
        <dbReference type="RuleBase" id="RU003345"/>
    </source>
</evidence>
<dbReference type="InterPro" id="IPR016163">
    <property type="entry name" value="Ald_DH_C"/>
</dbReference>
<evidence type="ECO:0000256" key="2">
    <source>
        <dbReference type="ARBA" id="ARBA00023002"/>
    </source>
</evidence>
<keyword evidence="9" id="KW-1185">Reference proteome</keyword>
<dbReference type="FunFam" id="3.40.605.10:FF:000007">
    <property type="entry name" value="NAD/NADP-dependent betaine aldehyde dehydrogenase"/>
    <property type="match status" value="1"/>
</dbReference>
<dbReference type="PANTHER" id="PTHR11699">
    <property type="entry name" value="ALDEHYDE DEHYDROGENASE-RELATED"/>
    <property type="match status" value="1"/>
</dbReference>
<dbReference type="Proteomes" id="UP000053342">
    <property type="component" value="Unassembled WGS sequence"/>
</dbReference>
<dbReference type="InterPro" id="IPR016162">
    <property type="entry name" value="Ald_DH_N"/>
</dbReference>
<dbReference type="OrthoDB" id="310895at2759"/>
<evidence type="ECO:0000313" key="8">
    <source>
        <dbReference type="EMBL" id="KIW46399.1"/>
    </source>
</evidence>
<dbReference type="PROSITE" id="PS00070">
    <property type="entry name" value="ALDEHYDE_DEHYDR_CYS"/>
    <property type="match status" value="1"/>
</dbReference>
<name>A0A0D2EEM6_9EURO</name>
<dbReference type="EMBL" id="KN847333">
    <property type="protein sequence ID" value="KIW46399.1"/>
    <property type="molecule type" value="Genomic_DNA"/>
</dbReference>
<keyword evidence="2 6" id="KW-0560">Oxidoreductase</keyword>